<evidence type="ECO:0000313" key="1">
    <source>
        <dbReference type="EMBL" id="PXW78421.1"/>
    </source>
</evidence>
<dbReference type="EMBL" id="QJJM01000002">
    <property type="protein sequence ID" value="PXW78421.1"/>
    <property type="molecule type" value="Genomic_DNA"/>
</dbReference>
<organism evidence="1 2">
    <name type="scientific">Blastomonas natatoria</name>
    <dbReference type="NCBI Taxonomy" id="34015"/>
    <lineage>
        <taxon>Bacteria</taxon>
        <taxon>Pseudomonadati</taxon>
        <taxon>Pseudomonadota</taxon>
        <taxon>Alphaproteobacteria</taxon>
        <taxon>Sphingomonadales</taxon>
        <taxon>Sphingomonadaceae</taxon>
        <taxon>Blastomonas</taxon>
    </lineage>
</organism>
<evidence type="ECO:0000313" key="2">
    <source>
        <dbReference type="Proteomes" id="UP000248014"/>
    </source>
</evidence>
<keyword evidence="2" id="KW-1185">Reference proteome</keyword>
<dbReference type="RefSeq" id="WP_110297522.1">
    <property type="nucleotide sequence ID" value="NZ_QJJM01000002.1"/>
</dbReference>
<gene>
    <name evidence="1" type="ORF">C7451_10291</name>
</gene>
<reference evidence="1 2" key="1">
    <citation type="submission" date="2018-05" db="EMBL/GenBank/DDBJ databases">
        <title>Genomic Encyclopedia of Type Strains, Phase IV (KMG-IV): sequencing the most valuable type-strain genomes for metagenomic binning, comparative biology and taxonomic classification.</title>
        <authorList>
            <person name="Goeker M."/>
        </authorList>
    </citation>
    <scope>NUCLEOTIDE SEQUENCE [LARGE SCALE GENOMIC DNA]</scope>
    <source>
        <strain evidence="1 2">DSM 3183</strain>
    </source>
</reference>
<comment type="caution">
    <text evidence="1">The sequence shown here is derived from an EMBL/GenBank/DDBJ whole genome shotgun (WGS) entry which is preliminary data.</text>
</comment>
<accession>A0A2V3VC44</accession>
<dbReference type="AlphaFoldDB" id="A0A2V3VC44"/>
<dbReference type="OrthoDB" id="117988at2"/>
<name>A0A2V3VC44_9SPHN</name>
<dbReference type="Proteomes" id="UP000248014">
    <property type="component" value="Unassembled WGS sequence"/>
</dbReference>
<proteinExistence type="predicted"/>
<protein>
    <submittedName>
        <fullName evidence="1">Uncharacterized protein</fullName>
    </submittedName>
</protein>
<sequence length="149" mass="16513">MTDHSIRSFDSSTAVRHLGERLIASCLPREEWTHEAHVAACYWLVAERPDICLANDLPGIIRRHNDSAGTPNTDSSGFHATITHCYAVGVAAFHRRCDGSQPLVDRVNVLLTAPEGARNWPLHFYSRESLFSVEARRAVILPDVGALPE</sequence>